<keyword evidence="2" id="KW-1185">Reference proteome</keyword>
<proteinExistence type="predicted"/>
<protein>
    <submittedName>
        <fullName evidence="1">Uncharacterized protein</fullName>
    </submittedName>
</protein>
<dbReference type="AlphaFoldDB" id="A0A4S2KJZ4"/>
<organism evidence="1 2">
    <name type="scientific">Temnothorax longispinosus</name>
    <dbReference type="NCBI Taxonomy" id="300112"/>
    <lineage>
        <taxon>Eukaryota</taxon>
        <taxon>Metazoa</taxon>
        <taxon>Ecdysozoa</taxon>
        <taxon>Arthropoda</taxon>
        <taxon>Hexapoda</taxon>
        <taxon>Insecta</taxon>
        <taxon>Pterygota</taxon>
        <taxon>Neoptera</taxon>
        <taxon>Endopterygota</taxon>
        <taxon>Hymenoptera</taxon>
        <taxon>Apocrita</taxon>
        <taxon>Aculeata</taxon>
        <taxon>Formicoidea</taxon>
        <taxon>Formicidae</taxon>
        <taxon>Myrmicinae</taxon>
        <taxon>Temnothorax</taxon>
    </lineage>
</organism>
<dbReference type="Proteomes" id="UP000310200">
    <property type="component" value="Unassembled WGS sequence"/>
</dbReference>
<accession>A0A4S2KJZ4</accession>
<evidence type="ECO:0000313" key="1">
    <source>
        <dbReference type="EMBL" id="TGZ48289.1"/>
    </source>
</evidence>
<gene>
    <name evidence="1" type="ORF">DBV15_09322</name>
</gene>
<reference evidence="1 2" key="1">
    <citation type="journal article" date="2019" name="Philos. Trans. R. Soc. Lond., B, Biol. Sci.">
        <title>Ant behaviour and brain gene expression of defending hosts depend on the ecological success of the intruding social parasite.</title>
        <authorList>
            <person name="Kaur R."/>
            <person name="Stoldt M."/>
            <person name="Jongepier E."/>
            <person name="Feldmeyer B."/>
            <person name="Menzel F."/>
            <person name="Bornberg-Bauer E."/>
            <person name="Foitzik S."/>
        </authorList>
    </citation>
    <scope>NUCLEOTIDE SEQUENCE [LARGE SCALE GENOMIC DNA]</scope>
    <source>
        <tissue evidence="1">Whole body</tissue>
    </source>
</reference>
<evidence type="ECO:0000313" key="2">
    <source>
        <dbReference type="Proteomes" id="UP000310200"/>
    </source>
</evidence>
<sequence>MSGSDAEKLSLIEYGIDSKDTRRCVPRISELFHFATKSPCSYTMRQTFELNTDSKAFLNGEGETRLKSSFSVIGLAECWSFSNVATSIDKLIRPQNDTSKVLNGSDGAISTASPEVTVQGRIIFVPRRNKVLCQPGQQVDRRGKCRTIW</sequence>
<comment type="caution">
    <text evidence="1">The sequence shown here is derived from an EMBL/GenBank/DDBJ whole genome shotgun (WGS) entry which is preliminary data.</text>
</comment>
<dbReference type="EMBL" id="QBLH01002502">
    <property type="protein sequence ID" value="TGZ48289.1"/>
    <property type="molecule type" value="Genomic_DNA"/>
</dbReference>
<name>A0A4S2KJZ4_9HYME</name>